<proteinExistence type="predicted"/>
<evidence type="ECO:0000256" key="2">
    <source>
        <dbReference type="ARBA" id="ARBA00004370"/>
    </source>
</evidence>
<keyword evidence="4" id="KW-0597">Phosphoprotein</keyword>
<evidence type="ECO:0000313" key="13">
    <source>
        <dbReference type="Proteomes" id="UP000066624"/>
    </source>
</evidence>
<dbReference type="AlphaFoldDB" id="A0A0K0XXD2"/>
<dbReference type="CDD" id="cd00082">
    <property type="entry name" value="HisKA"/>
    <property type="match status" value="1"/>
</dbReference>
<evidence type="ECO:0000256" key="1">
    <source>
        <dbReference type="ARBA" id="ARBA00000085"/>
    </source>
</evidence>
<sequence>MSYLNRILKGGLNTKLVRVFVLQVLAISVATVMGVYGAALVVEKVLVQEALNGEAEHFWANYREDHSFPLPNTNNLRGYMARQSSFHGVPEWLQDVPAGFQRVDAGNGERPVVFVSDEGADRLYLVFDEVQVSSLAFYFGIAPLTAVLLLIYLLTWIGYVLSRRAVSTVVQLSEMVRNYDFNSGQFEKFCPESFGDTSDSEVVTLVNAFNQFIERMEAFIQRERNFTRNASHELRTPLAVVKANLDLLKKFDEPERRQRVVERMSRTVRDMEALVETLLILARETESKLNWSSVVLNDLVAEIFDQVVRAVPKAEVSVGMHARGLLEVDAPERVLAIVFTNLLRNALTYTEKGRVDVFIDHRGVSIKDTGCGMSEADLERMFEPFYRGHDRSNEGYGLGLAIVRRLCDRFGWSLQADSEIGVGTEIRVGFPRASFKRFSDASD</sequence>
<dbReference type="Pfam" id="PF02518">
    <property type="entry name" value="HATPase_c"/>
    <property type="match status" value="1"/>
</dbReference>
<name>A0A0K0XXD2_9GAMM</name>
<dbReference type="KEGG" id="wma:WM2015_1905"/>
<dbReference type="PANTHER" id="PTHR45436">
    <property type="entry name" value="SENSOR HISTIDINE KINASE YKOH"/>
    <property type="match status" value="1"/>
</dbReference>
<evidence type="ECO:0000256" key="5">
    <source>
        <dbReference type="ARBA" id="ARBA00022679"/>
    </source>
</evidence>
<evidence type="ECO:0000256" key="6">
    <source>
        <dbReference type="ARBA" id="ARBA00022692"/>
    </source>
</evidence>
<comment type="catalytic activity">
    <reaction evidence="1">
        <text>ATP + protein L-histidine = ADP + protein N-phospho-L-histidine.</text>
        <dbReference type="EC" id="2.7.13.3"/>
    </reaction>
</comment>
<dbReference type="InterPro" id="IPR005467">
    <property type="entry name" value="His_kinase_dom"/>
</dbReference>
<dbReference type="PRINTS" id="PR00344">
    <property type="entry name" value="BCTRLSENSOR"/>
</dbReference>
<feature type="transmembrane region" description="Helical" evidence="10">
    <location>
        <begin position="135"/>
        <end position="161"/>
    </location>
</feature>
<dbReference type="GO" id="GO:0000155">
    <property type="term" value="F:phosphorelay sensor kinase activity"/>
    <property type="evidence" value="ECO:0007669"/>
    <property type="project" value="InterPro"/>
</dbReference>
<evidence type="ECO:0000256" key="9">
    <source>
        <dbReference type="ARBA" id="ARBA00023136"/>
    </source>
</evidence>
<dbReference type="OrthoDB" id="9121563at2"/>
<dbReference type="Gene3D" id="3.30.565.10">
    <property type="entry name" value="Histidine kinase-like ATPase, C-terminal domain"/>
    <property type="match status" value="1"/>
</dbReference>
<dbReference type="InterPro" id="IPR003661">
    <property type="entry name" value="HisK_dim/P_dom"/>
</dbReference>
<evidence type="ECO:0000259" key="11">
    <source>
        <dbReference type="PROSITE" id="PS50109"/>
    </source>
</evidence>
<dbReference type="EC" id="2.7.13.3" evidence="3"/>
<evidence type="ECO:0000256" key="3">
    <source>
        <dbReference type="ARBA" id="ARBA00012438"/>
    </source>
</evidence>
<dbReference type="PANTHER" id="PTHR45436:SF16">
    <property type="entry name" value="HISTIDINE KINASE"/>
    <property type="match status" value="1"/>
</dbReference>
<dbReference type="PROSITE" id="PS50109">
    <property type="entry name" value="HIS_KIN"/>
    <property type="match status" value="1"/>
</dbReference>
<accession>A0A0K0XXD2</accession>
<keyword evidence="7 12" id="KW-0418">Kinase</keyword>
<dbReference type="InterPro" id="IPR036097">
    <property type="entry name" value="HisK_dim/P_sf"/>
</dbReference>
<evidence type="ECO:0000256" key="4">
    <source>
        <dbReference type="ARBA" id="ARBA00022553"/>
    </source>
</evidence>
<reference evidence="13" key="1">
    <citation type="submission" date="2015-07" db="EMBL/GenBank/DDBJ databases">
        <authorList>
            <person name="Kim K.M."/>
        </authorList>
    </citation>
    <scope>NUCLEOTIDE SEQUENCE [LARGE SCALE GENOMIC DNA]</scope>
    <source>
        <strain evidence="13">KCTC 42284</strain>
    </source>
</reference>
<dbReference type="Pfam" id="PF00512">
    <property type="entry name" value="HisKA"/>
    <property type="match status" value="1"/>
</dbReference>
<keyword evidence="6 10" id="KW-0812">Transmembrane</keyword>
<keyword evidence="8 10" id="KW-1133">Transmembrane helix</keyword>
<evidence type="ECO:0000256" key="10">
    <source>
        <dbReference type="SAM" id="Phobius"/>
    </source>
</evidence>
<keyword evidence="5" id="KW-0808">Transferase</keyword>
<keyword evidence="13" id="KW-1185">Reference proteome</keyword>
<evidence type="ECO:0000256" key="7">
    <source>
        <dbReference type="ARBA" id="ARBA00022777"/>
    </source>
</evidence>
<organism evidence="12 13">
    <name type="scientific">Wenzhouxiangella marina</name>
    <dbReference type="NCBI Taxonomy" id="1579979"/>
    <lineage>
        <taxon>Bacteria</taxon>
        <taxon>Pseudomonadati</taxon>
        <taxon>Pseudomonadota</taxon>
        <taxon>Gammaproteobacteria</taxon>
        <taxon>Chromatiales</taxon>
        <taxon>Wenzhouxiangellaceae</taxon>
        <taxon>Wenzhouxiangella</taxon>
    </lineage>
</organism>
<gene>
    <name evidence="12" type="ORF">WM2015_1905</name>
</gene>
<dbReference type="SUPFAM" id="SSF55874">
    <property type="entry name" value="ATPase domain of HSP90 chaperone/DNA topoisomerase II/histidine kinase"/>
    <property type="match status" value="1"/>
</dbReference>
<dbReference type="InterPro" id="IPR004358">
    <property type="entry name" value="Sig_transdc_His_kin-like_C"/>
</dbReference>
<feature type="domain" description="Histidine kinase" evidence="11">
    <location>
        <begin position="229"/>
        <end position="434"/>
    </location>
</feature>
<dbReference type="GO" id="GO:0005886">
    <property type="term" value="C:plasma membrane"/>
    <property type="evidence" value="ECO:0007669"/>
    <property type="project" value="TreeGrafter"/>
</dbReference>
<evidence type="ECO:0000256" key="8">
    <source>
        <dbReference type="ARBA" id="ARBA00022989"/>
    </source>
</evidence>
<dbReference type="SMART" id="SM00387">
    <property type="entry name" value="HATPase_c"/>
    <property type="match status" value="1"/>
</dbReference>
<feature type="transmembrane region" description="Helical" evidence="10">
    <location>
        <begin position="20"/>
        <end position="42"/>
    </location>
</feature>
<keyword evidence="9 10" id="KW-0472">Membrane</keyword>
<evidence type="ECO:0000313" key="12">
    <source>
        <dbReference type="EMBL" id="AKS42271.1"/>
    </source>
</evidence>
<dbReference type="InterPro" id="IPR036890">
    <property type="entry name" value="HATPase_C_sf"/>
</dbReference>
<dbReference type="EMBL" id="CP012154">
    <property type="protein sequence ID" value="AKS42271.1"/>
    <property type="molecule type" value="Genomic_DNA"/>
</dbReference>
<protein>
    <recommendedName>
        <fullName evidence="3">histidine kinase</fullName>
        <ecNumber evidence="3">2.7.13.3</ecNumber>
    </recommendedName>
</protein>
<dbReference type="STRING" id="1579979.WM2015_1905"/>
<comment type="subcellular location">
    <subcellularLocation>
        <location evidence="2">Membrane</location>
    </subcellularLocation>
</comment>
<dbReference type="Proteomes" id="UP000066624">
    <property type="component" value="Chromosome"/>
</dbReference>
<dbReference type="SUPFAM" id="SSF47384">
    <property type="entry name" value="Homodimeric domain of signal transducing histidine kinase"/>
    <property type="match status" value="1"/>
</dbReference>
<dbReference type="InterPro" id="IPR003594">
    <property type="entry name" value="HATPase_dom"/>
</dbReference>
<dbReference type="PATRIC" id="fig|1579979.3.peg.1949"/>
<dbReference type="InterPro" id="IPR050428">
    <property type="entry name" value="TCS_sensor_his_kinase"/>
</dbReference>
<dbReference type="Gene3D" id="1.10.287.130">
    <property type="match status" value="1"/>
</dbReference>
<dbReference type="SMART" id="SM00388">
    <property type="entry name" value="HisKA"/>
    <property type="match status" value="1"/>
</dbReference>